<evidence type="ECO:0000256" key="1">
    <source>
        <dbReference type="ARBA" id="ARBA00022857"/>
    </source>
</evidence>
<proteinExistence type="predicted"/>
<gene>
    <name evidence="2" type="ORF">Z520_05707</name>
</gene>
<dbReference type="InterPro" id="IPR002347">
    <property type="entry name" value="SDR_fam"/>
</dbReference>
<dbReference type="RefSeq" id="XP_016632529.1">
    <property type="nucleotide sequence ID" value="XM_016776210.1"/>
</dbReference>
<dbReference type="PANTHER" id="PTHR45458">
    <property type="entry name" value="SHORT-CHAIN DEHYDROGENASE/REDUCTASE SDR"/>
    <property type="match status" value="1"/>
</dbReference>
<dbReference type="PRINTS" id="PR00081">
    <property type="entry name" value="GDHRDH"/>
</dbReference>
<keyword evidence="1" id="KW-0521">NADP</keyword>
<dbReference type="Proteomes" id="UP000053411">
    <property type="component" value="Unassembled WGS sequence"/>
</dbReference>
<evidence type="ECO:0008006" key="4">
    <source>
        <dbReference type="Google" id="ProtNLM"/>
    </source>
</evidence>
<dbReference type="VEuPathDB" id="FungiDB:Z520_05707"/>
<evidence type="ECO:0000313" key="2">
    <source>
        <dbReference type="EMBL" id="KIX98406.1"/>
    </source>
</evidence>
<dbReference type="GO" id="GO:0016616">
    <property type="term" value="F:oxidoreductase activity, acting on the CH-OH group of donors, NAD or NADP as acceptor"/>
    <property type="evidence" value="ECO:0007669"/>
    <property type="project" value="TreeGrafter"/>
</dbReference>
<dbReference type="InterPro" id="IPR020904">
    <property type="entry name" value="Sc_DH/Rdtase_CS"/>
</dbReference>
<dbReference type="Pfam" id="PF00106">
    <property type="entry name" value="adh_short"/>
    <property type="match status" value="1"/>
</dbReference>
<dbReference type="EMBL" id="KN848071">
    <property type="protein sequence ID" value="KIX98406.1"/>
    <property type="molecule type" value="Genomic_DNA"/>
</dbReference>
<dbReference type="GeneID" id="27711453"/>
<dbReference type="SUPFAM" id="SSF51735">
    <property type="entry name" value="NAD(P)-binding Rossmann-fold domains"/>
    <property type="match status" value="1"/>
</dbReference>
<protein>
    <recommendedName>
        <fullName evidence="4">NAD(P)-binding protein</fullName>
    </recommendedName>
</protein>
<dbReference type="PROSITE" id="PS00061">
    <property type="entry name" value="ADH_SHORT"/>
    <property type="match status" value="1"/>
</dbReference>
<dbReference type="PANTHER" id="PTHR45458:SF3">
    <property type="entry name" value="CHAIN DEHYDROGENASE (ATSC), PUTATIVE-RELATED"/>
    <property type="match status" value="1"/>
</dbReference>
<reference evidence="2 3" key="1">
    <citation type="submission" date="2015-01" db="EMBL/GenBank/DDBJ databases">
        <title>The Genome Sequence of Fonsecaea multimorphosa CBS 102226.</title>
        <authorList>
            <consortium name="The Broad Institute Genomics Platform"/>
            <person name="Cuomo C."/>
            <person name="de Hoog S."/>
            <person name="Gorbushina A."/>
            <person name="Stielow B."/>
            <person name="Teixiera M."/>
            <person name="Abouelleil A."/>
            <person name="Chapman S.B."/>
            <person name="Priest M."/>
            <person name="Young S.K."/>
            <person name="Wortman J."/>
            <person name="Nusbaum C."/>
            <person name="Birren B."/>
        </authorList>
    </citation>
    <scope>NUCLEOTIDE SEQUENCE [LARGE SCALE GENOMIC DNA]</scope>
    <source>
        <strain evidence="2 3">CBS 102226</strain>
    </source>
</reference>
<organism evidence="2 3">
    <name type="scientific">Fonsecaea multimorphosa CBS 102226</name>
    <dbReference type="NCBI Taxonomy" id="1442371"/>
    <lineage>
        <taxon>Eukaryota</taxon>
        <taxon>Fungi</taxon>
        <taxon>Dikarya</taxon>
        <taxon>Ascomycota</taxon>
        <taxon>Pezizomycotina</taxon>
        <taxon>Eurotiomycetes</taxon>
        <taxon>Chaetothyriomycetidae</taxon>
        <taxon>Chaetothyriales</taxon>
        <taxon>Herpotrichiellaceae</taxon>
        <taxon>Fonsecaea</taxon>
    </lineage>
</organism>
<dbReference type="Gene3D" id="3.40.50.720">
    <property type="entry name" value="NAD(P)-binding Rossmann-like Domain"/>
    <property type="match status" value="1"/>
</dbReference>
<evidence type="ECO:0000313" key="3">
    <source>
        <dbReference type="Proteomes" id="UP000053411"/>
    </source>
</evidence>
<sequence>MPSYVVTGASRGIGYGFIQFLSKDPDNVVVGLVRDKVATDRKIQQEGIKNVTILQADITDRQALLAARDVVKTLTGGSLDYLINNAAYVSHLTTGRFLDEFESEPTLLDDDINTAFNTNVVGVINTINVFLPLIKKGRVKKVATLTSGMGDLDFINELGIWESAPYSISKAAVNVVVAKYSARYKDEGILFLSISPGVVDTAAAAAPGIEGLVQKFLKAAPNFPGPMTPLESVEQVLSVVNSKSVENGDGGLLMSHHGDKNWF</sequence>
<dbReference type="OrthoDB" id="7289984at2759"/>
<dbReference type="InterPro" id="IPR052184">
    <property type="entry name" value="SDR_enzymes"/>
</dbReference>
<accession>A0A0D2IN37</accession>
<dbReference type="InterPro" id="IPR036291">
    <property type="entry name" value="NAD(P)-bd_dom_sf"/>
</dbReference>
<keyword evidence="3" id="KW-1185">Reference proteome</keyword>
<dbReference type="AlphaFoldDB" id="A0A0D2IN37"/>
<name>A0A0D2IN37_9EURO</name>